<dbReference type="PANTHER" id="PTHR36849">
    <property type="entry name" value="CYTOPLASMIC PROTEIN-RELATED"/>
    <property type="match status" value="1"/>
</dbReference>
<dbReference type="RefSeq" id="WP_159660300.1">
    <property type="nucleotide sequence ID" value="NZ_AQPF01000007.1"/>
</dbReference>
<dbReference type="InterPro" id="IPR052552">
    <property type="entry name" value="YeaO-like"/>
</dbReference>
<protein>
    <recommendedName>
        <fullName evidence="3">DUF488 domain-containing protein</fullName>
    </recommendedName>
</protein>
<comment type="caution">
    <text evidence="1">The sequence shown here is derived from an EMBL/GenBank/DDBJ whole genome shotgun (WGS) entry which is preliminary data.</text>
</comment>
<evidence type="ECO:0008006" key="3">
    <source>
        <dbReference type="Google" id="ProtNLM"/>
    </source>
</evidence>
<sequence length="126" mass="14790">MQGPARIQCKRVYDDRDDDDGYRALVDRAWPRGMKKEQVAADGWFRKLAPSTALRKWFGHDPQRWDEFQKRYHEELDANPELVEGLLQSSADHTLTLLYAARDTRHNNAVALKNHLQAQQKKHRSH</sequence>
<accession>A0ABQ6YA41</accession>
<dbReference type="Proteomes" id="UP000771797">
    <property type="component" value="Unassembled WGS sequence"/>
</dbReference>
<keyword evidence="2" id="KW-1185">Reference proteome</keyword>
<dbReference type="Pfam" id="PF22752">
    <property type="entry name" value="DUF488-N3i"/>
    <property type="match status" value="1"/>
</dbReference>
<organism evidence="1 2">
    <name type="scientific">Alcanivorax xiamenensis</name>
    <dbReference type="NCBI Taxonomy" id="1177156"/>
    <lineage>
        <taxon>Bacteria</taxon>
        <taxon>Pseudomonadati</taxon>
        <taxon>Pseudomonadota</taxon>
        <taxon>Gammaproteobacteria</taxon>
        <taxon>Oceanospirillales</taxon>
        <taxon>Alcanivoracaceae</taxon>
        <taxon>Alcanivorax</taxon>
    </lineage>
</organism>
<reference evidence="1 2" key="1">
    <citation type="submission" date="2012-09" db="EMBL/GenBank/DDBJ databases">
        <title>Genome Sequence of alkane-degrading Bacterium Alcanivorax sp. 6-D-6.</title>
        <authorList>
            <person name="Lai Q."/>
            <person name="Shao Z."/>
        </authorList>
    </citation>
    <scope>NUCLEOTIDE SEQUENCE [LARGE SCALE GENOMIC DNA]</scope>
    <source>
        <strain evidence="1 2">6-D-6</strain>
    </source>
</reference>
<evidence type="ECO:0000313" key="2">
    <source>
        <dbReference type="Proteomes" id="UP000771797"/>
    </source>
</evidence>
<dbReference type="EMBL" id="AQPF01000007">
    <property type="protein sequence ID" value="KAF0806690.1"/>
    <property type="molecule type" value="Genomic_DNA"/>
</dbReference>
<proteinExistence type="predicted"/>
<evidence type="ECO:0000313" key="1">
    <source>
        <dbReference type="EMBL" id="KAF0806690.1"/>
    </source>
</evidence>
<gene>
    <name evidence="1" type="ORF">A6D6_01365</name>
</gene>
<dbReference type="PANTHER" id="PTHR36849:SF1">
    <property type="entry name" value="CYTOPLASMIC PROTEIN"/>
    <property type="match status" value="1"/>
</dbReference>
<name>A0ABQ6YA41_9GAMM</name>